<proteinExistence type="predicted"/>
<accession>A0A4C1XG97</accession>
<gene>
    <name evidence="1" type="ORF">EVAR_95916_1</name>
</gene>
<sequence>MYMDYVLVKVWKLYAQCVDLFQAAQPAGADDGGDFLQSPRPLYESDSSPCRAVVCRRREVCTVRADVAVCTPRAHHAHRNARAR</sequence>
<evidence type="ECO:0000313" key="1">
    <source>
        <dbReference type="EMBL" id="GBP62961.1"/>
    </source>
</evidence>
<organism evidence="1 2">
    <name type="scientific">Eumeta variegata</name>
    <name type="common">Bagworm moth</name>
    <name type="synonym">Eumeta japonica</name>
    <dbReference type="NCBI Taxonomy" id="151549"/>
    <lineage>
        <taxon>Eukaryota</taxon>
        <taxon>Metazoa</taxon>
        <taxon>Ecdysozoa</taxon>
        <taxon>Arthropoda</taxon>
        <taxon>Hexapoda</taxon>
        <taxon>Insecta</taxon>
        <taxon>Pterygota</taxon>
        <taxon>Neoptera</taxon>
        <taxon>Endopterygota</taxon>
        <taxon>Lepidoptera</taxon>
        <taxon>Glossata</taxon>
        <taxon>Ditrysia</taxon>
        <taxon>Tineoidea</taxon>
        <taxon>Psychidae</taxon>
        <taxon>Oiketicinae</taxon>
        <taxon>Eumeta</taxon>
    </lineage>
</organism>
<protein>
    <submittedName>
        <fullName evidence="1">Uncharacterized protein</fullName>
    </submittedName>
</protein>
<dbReference type="EMBL" id="BGZK01000854">
    <property type="protein sequence ID" value="GBP62961.1"/>
    <property type="molecule type" value="Genomic_DNA"/>
</dbReference>
<name>A0A4C1XG97_EUMVA</name>
<keyword evidence="2" id="KW-1185">Reference proteome</keyword>
<dbReference type="AlphaFoldDB" id="A0A4C1XG97"/>
<reference evidence="1 2" key="1">
    <citation type="journal article" date="2019" name="Commun. Biol.">
        <title>The bagworm genome reveals a unique fibroin gene that provides high tensile strength.</title>
        <authorList>
            <person name="Kono N."/>
            <person name="Nakamura H."/>
            <person name="Ohtoshi R."/>
            <person name="Tomita M."/>
            <person name="Numata K."/>
            <person name="Arakawa K."/>
        </authorList>
    </citation>
    <scope>NUCLEOTIDE SEQUENCE [LARGE SCALE GENOMIC DNA]</scope>
</reference>
<evidence type="ECO:0000313" key="2">
    <source>
        <dbReference type="Proteomes" id="UP000299102"/>
    </source>
</evidence>
<comment type="caution">
    <text evidence="1">The sequence shown here is derived from an EMBL/GenBank/DDBJ whole genome shotgun (WGS) entry which is preliminary data.</text>
</comment>
<dbReference type="Proteomes" id="UP000299102">
    <property type="component" value="Unassembled WGS sequence"/>
</dbReference>